<dbReference type="Gene3D" id="3.40.720.10">
    <property type="entry name" value="Alkaline Phosphatase, subunit A"/>
    <property type="match status" value="1"/>
</dbReference>
<name>A0AAV3SFD0_HALDO</name>
<dbReference type="AlphaFoldDB" id="A0AAV3SFD0"/>
<dbReference type="InterPro" id="IPR017850">
    <property type="entry name" value="Alkaline_phosphatase_core_sf"/>
</dbReference>
<evidence type="ECO:0000313" key="2">
    <source>
        <dbReference type="EMBL" id="GAA0456446.1"/>
    </source>
</evidence>
<reference evidence="2" key="1">
    <citation type="journal article" date="2014" name="Int. J. Syst. Evol. Microbiol.">
        <title>Complete genome sequence of Corynebacterium casei LMG S-19264T (=DSM 44701T), isolated from a smear-ripened cheese.</title>
        <authorList>
            <consortium name="US DOE Joint Genome Institute (JGI-PGF)"/>
            <person name="Walter F."/>
            <person name="Albersmeier A."/>
            <person name="Kalinowski J."/>
            <person name="Ruckert C."/>
        </authorList>
    </citation>
    <scope>NUCLEOTIDE SEQUENCE</scope>
    <source>
        <strain evidence="2">JCM 12289</strain>
    </source>
</reference>
<dbReference type="SUPFAM" id="SSF53649">
    <property type="entry name" value="Alkaline phosphatase-like"/>
    <property type="match status" value="1"/>
</dbReference>
<dbReference type="PANTHER" id="PTHR10151">
    <property type="entry name" value="ECTONUCLEOTIDE PYROPHOSPHATASE/PHOSPHODIESTERASE"/>
    <property type="match status" value="1"/>
</dbReference>
<feature type="compositionally biased region" description="Basic and acidic residues" evidence="1">
    <location>
        <begin position="487"/>
        <end position="511"/>
    </location>
</feature>
<evidence type="ECO:0000256" key="1">
    <source>
        <dbReference type="SAM" id="MobiDB-lite"/>
    </source>
</evidence>
<proteinExistence type="predicted"/>
<dbReference type="EMBL" id="BAAADN010000018">
    <property type="protein sequence ID" value="GAA0456446.1"/>
    <property type="molecule type" value="Genomic_DNA"/>
</dbReference>
<reference evidence="2" key="2">
    <citation type="submission" date="2023-12" db="EMBL/GenBank/DDBJ databases">
        <authorList>
            <person name="Sun Q."/>
            <person name="Inoue M."/>
        </authorList>
    </citation>
    <scope>NUCLEOTIDE SEQUENCE</scope>
    <source>
        <strain evidence="2">JCM 12289</strain>
    </source>
</reference>
<gene>
    <name evidence="2" type="ORF">GCM10008985_10560</name>
</gene>
<comment type="caution">
    <text evidence="2">The sequence shown here is derived from an EMBL/GenBank/DDBJ whole genome shotgun (WGS) entry which is preliminary data.</text>
</comment>
<dbReference type="GO" id="GO:0016787">
    <property type="term" value="F:hydrolase activity"/>
    <property type="evidence" value="ECO:0007669"/>
    <property type="project" value="UniProtKB-ARBA"/>
</dbReference>
<accession>A0AAV3SFD0</accession>
<feature type="region of interest" description="Disordered" evidence="1">
    <location>
        <begin position="479"/>
        <end position="517"/>
    </location>
</feature>
<dbReference type="InterPro" id="IPR002591">
    <property type="entry name" value="Phosphodiest/P_Trfase"/>
</dbReference>
<evidence type="ECO:0000313" key="3">
    <source>
        <dbReference type="Proteomes" id="UP001500962"/>
    </source>
</evidence>
<protein>
    <submittedName>
        <fullName evidence="2">Alkaline phosphatase family protein</fullName>
    </submittedName>
</protein>
<organism evidence="2 3">
    <name type="scientific">Halococcus dombrowskii</name>
    <dbReference type="NCBI Taxonomy" id="179637"/>
    <lineage>
        <taxon>Archaea</taxon>
        <taxon>Methanobacteriati</taxon>
        <taxon>Methanobacteriota</taxon>
        <taxon>Stenosarchaea group</taxon>
        <taxon>Halobacteria</taxon>
        <taxon>Halobacteriales</taxon>
        <taxon>Halococcaceae</taxon>
        <taxon>Halococcus</taxon>
    </lineage>
</organism>
<dbReference type="PANTHER" id="PTHR10151:SF120">
    <property type="entry name" value="BIS(5'-ADENOSYL)-TRIPHOSPHATASE"/>
    <property type="match status" value="1"/>
</dbReference>
<sequence>MAGMTRTFVVGLDGAGWRLLEPWIEAGELPNLASLRSGGVWAESRSCLPPVTFPNWKCYSSGKDPGGFGVFWFENVDLANERIETTDSRDFHTAELWDYLNDAGRSTGVVNMPTMYPPRELDGVVVSGGPSTVEGEYRSISSGYTYPEGLDQQLTEEFDYRVHPEPLLSSNEERGAEVDAILSVLESRFEVALRLFEEQELDFMHVTLFYLNVLHHFFWDDEPTLRAWKLVDEWLGRLNDLDDTNLVVLSDHGSAPTTTEFYINEWLAENDYQSRERTIEDVLRTVGLDRENVLRVAKRAGAVDVLKRAVPERLQQLVPQRAGVKRGRKLEAIDLDRTSAVASSQGPIYLNPSFETDALRDELIETLRSVSDEEGELFTAVHRGEDVYSGPYLDQAPEIVVDQRPGVHVNDGVGGGSIHTDPDRWAAENTPHGIFVANGPDFDTRGEIDRISILDIAPTLLVTNGTDVPGDMNGDVLPIFTENPSWESRDPIQLDRNDTKQHSEQVSDRLKQLGYME</sequence>
<dbReference type="Proteomes" id="UP001500962">
    <property type="component" value="Unassembled WGS sequence"/>
</dbReference>
<dbReference type="Pfam" id="PF01663">
    <property type="entry name" value="Phosphodiest"/>
    <property type="match status" value="1"/>
</dbReference>